<proteinExistence type="inferred from homology"/>
<evidence type="ECO:0000256" key="7">
    <source>
        <dbReference type="ARBA" id="ARBA00023136"/>
    </source>
</evidence>
<keyword evidence="4" id="KW-1003">Cell membrane</keyword>
<dbReference type="PANTHER" id="PTHR21716">
    <property type="entry name" value="TRANSMEMBRANE PROTEIN"/>
    <property type="match status" value="1"/>
</dbReference>
<keyword evidence="5 8" id="KW-0812">Transmembrane</keyword>
<dbReference type="GO" id="GO:0005886">
    <property type="term" value="C:plasma membrane"/>
    <property type="evidence" value="ECO:0007669"/>
    <property type="project" value="UniProtKB-SubCell"/>
</dbReference>
<feature type="transmembrane region" description="Helical" evidence="8">
    <location>
        <begin position="302"/>
        <end position="331"/>
    </location>
</feature>
<dbReference type="EMBL" id="FOAZ01000002">
    <property type="protein sequence ID" value="SEK46248.1"/>
    <property type="molecule type" value="Genomic_DNA"/>
</dbReference>
<evidence type="ECO:0000256" key="3">
    <source>
        <dbReference type="ARBA" id="ARBA00022448"/>
    </source>
</evidence>
<feature type="transmembrane region" description="Helical" evidence="8">
    <location>
        <begin position="33"/>
        <end position="51"/>
    </location>
</feature>
<evidence type="ECO:0000256" key="8">
    <source>
        <dbReference type="SAM" id="Phobius"/>
    </source>
</evidence>
<gene>
    <name evidence="9" type="ORF">SAMN05414137_102105</name>
</gene>
<keyword evidence="3" id="KW-0813">Transport</keyword>
<dbReference type="GO" id="GO:0055085">
    <property type="term" value="P:transmembrane transport"/>
    <property type="evidence" value="ECO:0007669"/>
    <property type="project" value="TreeGrafter"/>
</dbReference>
<dbReference type="eggNOG" id="COG0628">
    <property type="taxonomic scope" value="Bacteria"/>
</dbReference>
<keyword evidence="10" id="KW-1185">Reference proteome</keyword>
<dbReference type="RefSeq" id="WP_236656036.1">
    <property type="nucleotide sequence ID" value="NZ_BBPN01000014.1"/>
</dbReference>
<dbReference type="AlphaFoldDB" id="A0A1H7H7P3"/>
<dbReference type="Proteomes" id="UP000183015">
    <property type="component" value="Unassembled WGS sequence"/>
</dbReference>
<sequence>MFVQTAAGWAWRLLVLGAAAYALFQLLVRFQPVVIAVFLGLVVTALLRPLADRLSRVMPRVTAVLCAYVLAVLIIAVLLSVTGLLVADEAPKVVAQFDTGIGRVEHWLEGSPFHVRPGALTGLQQKITAFISTHRSSLLQSAVNGATQAVEILTVAALGLFCSVFFVYSGERMWDFCRDQLPAVRRDGWQRGGTAALGTLSGYIRGIILVAATNAVLVGIALFALRVPLAGPLAMLEFLAAFVPLIGSPVALAVASAVALAARGPITAVIVLGLIVVIGEIEGHLLHPLIMSWAVRLHPVVVAVSVIAGTIALGIIGAVLAVPAVSVVWAVTQALRTPASPERSTRGARAT</sequence>
<feature type="transmembrane region" description="Helical" evidence="8">
    <location>
        <begin position="269"/>
        <end position="290"/>
    </location>
</feature>
<reference evidence="10" key="1">
    <citation type="submission" date="2016-10" db="EMBL/GenBank/DDBJ databases">
        <authorList>
            <person name="Varghese N."/>
        </authorList>
    </citation>
    <scope>NUCLEOTIDE SEQUENCE [LARGE SCALE GENOMIC DNA]</scope>
    <source>
        <strain evidence="10">DSM 45096 / BCRC 16803 / CGMCC 4.1857 / CIP 109030 / JCM 12277 / KCTC 19219 / NBRC 100920 / 33214</strain>
    </source>
</reference>
<evidence type="ECO:0000313" key="10">
    <source>
        <dbReference type="Proteomes" id="UP000183015"/>
    </source>
</evidence>
<evidence type="ECO:0000256" key="4">
    <source>
        <dbReference type="ARBA" id="ARBA00022475"/>
    </source>
</evidence>
<evidence type="ECO:0000313" key="9">
    <source>
        <dbReference type="EMBL" id="SEK46248.1"/>
    </source>
</evidence>
<feature type="transmembrane region" description="Helical" evidence="8">
    <location>
        <begin position="238"/>
        <end position="262"/>
    </location>
</feature>
<dbReference type="Pfam" id="PF01594">
    <property type="entry name" value="AI-2E_transport"/>
    <property type="match status" value="1"/>
</dbReference>
<evidence type="ECO:0000256" key="6">
    <source>
        <dbReference type="ARBA" id="ARBA00022989"/>
    </source>
</evidence>
<evidence type="ECO:0000256" key="5">
    <source>
        <dbReference type="ARBA" id="ARBA00022692"/>
    </source>
</evidence>
<feature type="transmembrane region" description="Helical" evidence="8">
    <location>
        <begin position="63"/>
        <end position="87"/>
    </location>
</feature>
<feature type="transmembrane region" description="Helical" evidence="8">
    <location>
        <begin position="207"/>
        <end position="226"/>
    </location>
</feature>
<feature type="transmembrane region" description="Helical" evidence="8">
    <location>
        <begin position="9"/>
        <end position="27"/>
    </location>
</feature>
<keyword evidence="7 8" id="KW-0472">Membrane</keyword>
<name>A0A1H7H7P3_STRJI</name>
<dbReference type="InterPro" id="IPR002549">
    <property type="entry name" value="AI-2E-like"/>
</dbReference>
<evidence type="ECO:0000256" key="2">
    <source>
        <dbReference type="ARBA" id="ARBA00009773"/>
    </source>
</evidence>
<dbReference type="PANTHER" id="PTHR21716:SF53">
    <property type="entry name" value="PERMEASE PERM-RELATED"/>
    <property type="match status" value="1"/>
</dbReference>
<evidence type="ECO:0000256" key="1">
    <source>
        <dbReference type="ARBA" id="ARBA00004651"/>
    </source>
</evidence>
<feature type="transmembrane region" description="Helical" evidence="8">
    <location>
        <begin position="149"/>
        <end position="168"/>
    </location>
</feature>
<protein>
    <submittedName>
        <fullName evidence="9">Predicted PurR-regulated permease PerM</fullName>
    </submittedName>
</protein>
<comment type="similarity">
    <text evidence="2">Belongs to the autoinducer-2 exporter (AI-2E) (TC 2.A.86) family.</text>
</comment>
<accession>A0A1H7H7P3</accession>
<comment type="subcellular location">
    <subcellularLocation>
        <location evidence="1">Cell membrane</location>
        <topology evidence="1">Multi-pass membrane protein</topology>
    </subcellularLocation>
</comment>
<keyword evidence="6 8" id="KW-1133">Transmembrane helix</keyword>
<organism evidence="9 10">
    <name type="scientific">Streptacidiphilus jiangxiensis</name>
    <dbReference type="NCBI Taxonomy" id="235985"/>
    <lineage>
        <taxon>Bacteria</taxon>
        <taxon>Bacillati</taxon>
        <taxon>Actinomycetota</taxon>
        <taxon>Actinomycetes</taxon>
        <taxon>Kitasatosporales</taxon>
        <taxon>Streptomycetaceae</taxon>
        <taxon>Streptacidiphilus</taxon>
    </lineage>
</organism>